<dbReference type="Proteomes" id="UP000485058">
    <property type="component" value="Unassembled WGS sequence"/>
</dbReference>
<keyword evidence="2" id="KW-1185">Reference proteome</keyword>
<dbReference type="AlphaFoldDB" id="A0A699YIS1"/>
<proteinExistence type="predicted"/>
<protein>
    <submittedName>
        <fullName evidence="1">Uncharacterized protein</fullName>
    </submittedName>
</protein>
<accession>A0A699YIS1</accession>
<reference evidence="1 2" key="1">
    <citation type="submission" date="2020-02" db="EMBL/GenBank/DDBJ databases">
        <title>Draft genome sequence of Haematococcus lacustris strain NIES-144.</title>
        <authorList>
            <person name="Morimoto D."/>
            <person name="Nakagawa S."/>
            <person name="Yoshida T."/>
            <person name="Sawayama S."/>
        </authorList>
    </citation>
    <scope>NUCLEOTIDE SEQUENCE [LARGE SCALE GENOMIC DNA]</scope>
    <source>
        <strain evidence="1 2">NIES-144</strain>
    </source>
</reference>
<comment type="caution">
    <text evidence="1">The sequence shown here is derived from an EMBL/GenBank/DDBJ whole genome shotgun (WGS) entry which is preliminary data.</text>
</comment>
<organism evidence="1 2">
    <name type="scientific">Haematococcus lacustris</name>
    <name type="common">Green alga</name>
    <name type="synonym">Haematococcus pluvialis</name>
    <dbReference type="NCBI Taxonomy" id="44745"/>
    <lineage>
        <taxon>Eukaryota</taxon>
        <taxon>Viridiplantae</taxon>
        <taxon>Chlorophyta</taxon>
        <taxon>core chlorophytes</taxon>
        <taxon>Chlorophyceae</taxon>
        <taxon>CS clade</taxon>
        <taxon>Chlamydomonadales</taxon>
        <taxon>Haematococcaceae</taxon>
        <taxon>Haematococcus</taxon>
    </lineage>
</organism>
<sequence>MAPDSPSAQSPPSGLVGYQLHMPDDGLMVRSGHLRCPRDQKGGFLCLNGHVEVLKCWSDSLVNVMTPKDHEELSELKPETYMTTPSNIVDMAVMLVGGQPTLYLSCHLACAAWLTKAETIAASMGTQLGVGKTPRTRYWQQNGLLSASNHNPCVAALGLPKQPTHTSGQLQALKAACRTLRPLKLRNKP</sequence>
<evidence type="ECO:0000313" key="1">
    <source>
        <dbReference type="EMBL" id="GFH09135.1"/>
    </source>
</evidence>
<gene>
    <name evidence="1" type="ORF">HaLaN_04225</name>
</gene>
<name>A0A699YIS1_HAELA</name>
<evidence type="ECO:0000313" key="2">
    <source>
        <dbReference type="Proteomes" id="UP000485058"/>
    </source>
</evidence>
<dbReference type="EMBL" id="BLLF01000211">
    <property type="protein sequence ID" value="GFH09135.1"/>
    <property type="molecule type" value="Genomic_DNA"/>
</dbReference>